<dbReference type="EMBL" id="VFNX01000001">
    <property type="protein sequence ID" value="TQK95481.1"/>
    <property type="molecule type" value="Genomic_DNA"/>
</dbReference>
<keyword evidence="2" id="KW-1185">Reference proteome</keyword>
<organism evidence="1 2">
    <name type="scientific">Streptomyces puniciscabiei</name>
    <dbReference type="NCBI Taxonomy" id="164348"/>
    <lineage>
        <taxon>Bacteria</taxon>
        <taxon>Bacillati</taxon>
        <taxon>Actinomycetota</taxon>
        <taxon>Actinomycetes</taxon>
        <taxon>Kitasatosporales</taxon>
        <taxon>Streptomycetaceae</taxon>
        <taxon>Streptomyces</taxon>
    </lineage>
</organism>
<name>A0A542U8S7_9ACTN</name>
<dbReference type="Proteomes" id="UP000318103">
    <property type="component" value="Unassembled WGS sequence"/>
</dbReference>
<evidence type="ECO:0000313" key="2">
    <source>
        <dbReference type="Proteomes" id="UP000318103"/>
    </source>
</evidence>
<proteinExistence type="predicted"/>
<comment type="caution">
    <text evidence="1">The sequence shown here is derived from an EMBL/GenBank/DDBJ whole genome shotgun (WGS) entry which is preliminary data.</text>
</comment>
<sequence length="126" mass="13157">MELARHRGLKVTALASAHDELFLCSRGADHFLPRDAALPSTAFAGIVDAAVPGQESAPNAESGSTPWTYVPTAPSPPNCPGWPTKAPCRPAWPGPSLPLADSAAARSRLAEGGLRGRIVIMLRLPV</sequence>
<reference evidence="1 2" key="1">
    <citation type="submission" date="2019-06" db="EMBL/GenBank/DDBJ databases">
        <title>Sequencing the genomes of 1000 actinobacteria strains.</title>
        <authorList>
            <person name="Klenk H.-P."/>
        </authorList>
    </citation>
    <scope>NUCLEOTIDE SEQUENCE [LARGE SCALE GENOMIC DNA]</scope>
    <source>
        <strain evidence="1 2">DSM 41929</strain>
    </source>
</reference>
<dbReference type="AlphaFoldDB" id="A0A542U8S7"/>
<gene>
    <name evidence="1" type="ORF">FB563_0376</name>
</gene>
<accession>A0A542U8S7</accession>
<protein>
    <submittedName>
        <fullName evidence="1">Uncharacterized protein</fullName>
    </submittedName>
</protein>
<evidence type="ECO:0000313" key="1">
    <source>
        <dbReference type="EMBL" id="TQK95481.1"/>
    </source>
</evidence>